<accession>A0ABY0KAY7</accession>
<protein>
    <submittedName>
        <fullName evidence="1">Uncharacterized protein</fullName>
    </submittedName>
</protein>
<reference evidence="1 2" key="1">
    <citation type="submission" date="2016-08" db="EMBL/GenBank/DDBJ databases">
        <authorList>
            <person name="Varghese N."/>
            <person name="Submissions Spin"/>
        </authorList>
    </citation>
    <scope>NUCLEOTIDE SEQUENCE [LARGE SCALE GENOMIC DNA]</scope>
    <source>
        <strain evidence="1 2">HL-109</strain>
    </source>
</reference>
<sequence>MTVERIEGVDGSVIEIRNQPGESSAVMTATDAGGNEFAFDMVRTSDGYVVVGGYQKDGLGGIVPIGPRQAIDLADALFGQGNEGFTEHRNDGMTVITPAADQLPLIFVTPEVRQEGVTLATPANPQQPLDLITTAPDLGWVTIFENRRLAQKIHGGRADVAQAVEIA</sequence>
<organism evidence="1 2">
    <name type="scientific">Saliniramus fredricksonii</name>
    <dbReference type="NCBI Taxonomy" id="1653334"/>
    <lineage>
        <taxon>Bacteria</taxon>
        <taxon>Pseudomonadati</taxon>
        <taxon>Pseudomonadota</taxon>
        <taxon>Alphaproteobacteria</taxon>
        <taxon>Hyphomicrobiales</taxon>
        <taxon>Salinarimonadaceae</taxon>
        <taxon>Saliniramus</taxon>
    </lineage>
</organism>
<dbReference type="Proteomes" id="UP000182800">
    <property type="component" value="Unassembled WGS sequence"/>
</dbReference>
<comment type="caution">
    <text evidence="1">The sequence shown here is derived from an EMBL/GenBank/DDBJ whole genome shotgun (WGS) entry which is preliminary data.</text>
</comment>
<evidence type="ECO:0000313" key="1">
    <source>
        <dbReference type="EMBL" id="SCC81659.1"/>
    </source>
</evidence>
<name>A0ABY0KAY7_9HYPH</name>
<proteinExistence type="predicted"/>
<dbReference type="EMBL" id="FMBM01000002">
    <property type="protein sequence ID" value="SCC81659.1"/>
    <property type="molecule type" value="Genomic_DNA"/>
</dbReference>
<dbReference type="RefSeq" id="WP_074445312.1">
    <property type="nucleotide sequence ID" value="NZ_FMBM01000002.1"/>
</dbReference>
<keyword evidence="2" id="KW-1185">Reference proteome</keyword>
<gene>
    <name evidence="1" type="ORF">GA0071312_2616</name>
</gene>
<evidence type="ECO:0000313" key="2">
    <source>
        <dbReference type="Proteomes" id="UP000182800"/>
    </source>
</evidence>